<protein>
    <submittedName>
        <fullName evidence="4">Zinc-binding dehydrogenase</fullName>
    </submittedName>
</protein>
<dbReference type="GO" id="GO:0016616">
    <property type="term" value="F:oxidoreductase activity, acting on the CH-OH group of donors, NAD or NADP as acceptor"/>
    <property type="evidence" value="ECO:0007669"/>
    <property type="project" value="UniProtKB-ARBA"/>
</dbReference>
<evidence type="ECO:0000256" key="1">
    <source>
        <dbReference type="ARBA" id="ARBA00022857"/>
    </source>
</evidence>
<dbReference type="GO" id="GO:0044281">
    <property type="term" value="P:small molecule metabolic process"/>
    <property type="evidence" value="ECO:0007669"/>
    <property type="project" value="UniProtKB-ARBA"/>
</dbReference>
<dbReference type="InterPro" id="IPR011032">
    <property type="entry name" value="GroES-like_sf"/>
</dbReference>
<dbReference type="PANTHER" id="PTHR48106">
    <property type="entry name" value="QUINONE OXIDOREDUCTASE PIG3-RELATED"/>
    <property type="match status" value="1"/>
</dbReference>
<dbReference type="InterPro" id="IPR013149">
    <property type="entry name" value="ADH-like_C"/>
</dbReference>
<dbReference type="InterPro" id="IPR020843">
    <property type="entry name" value="ER"/>
</dbReference>
<dbReference type="InterPro" id="IPR013154">
    <property type="entry name" value="ADH-like_N"/>
</dbReference>
<keyword evidence="1" id="KW-0521">NADP</keyword>
<evidence type="ECO:0000313" key="5">
    <source>
        <dbReference type="Proteomes" id="UP000716004"/>
    </source>
</evidence>
<dbReference type="InterPro" id="IPR036291">
    <property type="entry name" value="NAD(P)-bd_dom_sf"/>
</dbReference>
<name>A0A8J7YI32_9ARCH</name>
<sequence>MDDLHPGEGMVRVRVGVSSVNHIDRLVIGGRFSWVPLPRTPGSEFVGTVEEIGEGTPAVSVGDRVAVFPKMFCGKCRYCLMHQEGICLSGWNPSRAPVDLSTNMLPLSMDGGWADQAVVPARNAVVLPDGLSFDRAFGIPLSATTAWHAIERSRAAEGEIAVVMGATGGVGLFALQILKLKGCRVIAVSGNESLSAKLREAGADAVCAGGAELNECVTGIGGERGADVIVDFLGQSTFRQSVSLLAPGGRYVTGGTLTGNSGEIDLLRLYSRQIEIIGSTTGSIRDLAAAAAACAAGKIRTFVDSEFGLEEIPDAIRRHSEHGRFGKVKIRVE</sequence>
<gene>
    <name evidence="4" type="ORF">J9259_01370</name>
</gene>
<dbReference type="GO" id="GO:0016651">
    <property type="term" value="F:oxidoreductase activity, acting on NAD(P)H"/>
    <property type="evidence" value="ECO:0007669"/>
    <property type="project" value="TreeGrafter"/>
</dbReference>
<dbReference type="SMART" id="SM00829">
    <property type="entry name" value="PKS_ER"/>
    <property type="match status" value="1"/>
</dbReference>
<dbReference type="GO" id="GO:0070402">
    <property type="term" value="F:NADPH binding"/>
    <property type="evidence" value="ECO:0007669"/>
    <property type="project" value="TreeGrafter"/>
</dbReference>
<organism evidence="4 5">
    <name type="scientific">Candidatus Sysuiplasma superficiale</name>
    <dbReference type="NCBI Taxonomy" id="2823368"/>
    <lineage>
        <taxon>Archaea</taxon>
        <taxon>Methanobacteriati</taxon>
        <taxon>Thermoplasmatota</taxon>
        <taxon>Thermoplasmata</taxon>
        <taxon>Candidatus Sysuiplasmatales</taxon>
        <taxon>Candidatus Sysuiplasmataceae</taxon>
        <taxon>Candidatus Sysuiplasma</taxon>
    </lineage>
</organism>
<dbReference type="EMBL" id="JAGVSJ010000002">
    <property type="protein sequence ID" value="MBX8631162.1"/>
    <property type="molecule type" value="Genomic_DNA"/>
</dbReference>
<proteinExistence type="predicted"/>
<evidence type="ECO:0000313" key="4">
    <source>
        <dbReference type="EMBL" id="MBX8631162.1"/>
    </source>
</evidence>
<keyword evidence="2" id="KW-0560">Oxidoreductase</keyword>
<reference evidence="4" key="1">
    <citation type="submission" date="2021-04" db="EMBL/GenBank/DDBJ databases">
        <title>Genomic insights into ecological role and evolution of a novel Thermoplasmata order Candidatus Sysuiplasmatales.</title>
        <authorList>
            <person name="Yuan Y."/>
        </authorList>
    </citation>
    <scope>NUCLEOTIDE SEQUENCE</scope>
    <source>
        <strain evidence="4">YP2-bin.285</strain>
    </source>
</reference>
<comment type="caution">
    <text evidence="4">The sequence shown here is derived from an EMBL/GenBank/DDBJ whole genome shotgun (WGS) entry which is preliminary data.</text>
</comment>
<dbReference type="AlphaFoldDB" id="A0A8J7YI32"/>
<evidence type="ECO:0000256" key="2">
    <source>
        <dbReference type="ARBA" id="ARBA00023002"/>
    </source>
</evidence>
<dbReference type="SUPFAM" id="SSF50129">
    <property type="entry name" value="GroES-like"/>
    <property type="match status" value="1"/>
</dbReference>
<dbReference type="Pfam" id="PF08240">
    <property type="entry name" value="ADH_N"/>
    <property type="match status" value="1"/>
</dbReference>
<dbReference type="Proteomes" id="UP000716004">
    <property type="component" value="Unassembled WGS sequence"/>
</dbReference>
<evidence type="ECO:0000259" key="3">
    <source>
        <dbReference type="SMART" id="SM00829"/>
    </source>
</evidence>
<dbReference type="SUPFAM" id="SSF51735">
    <property type="entry name" value="NAD(P)-binding Rossmann-fold domains"/>
    <property type="match status" value="1"/>
</dbReference>
<feature type="domain" description="Enoyl reductase (ER)" evidence="3">
    <location>
        <begin position="1"/>
        <end position="330"/>
    </location>
</feature>
<dbReference type="Gene3D" id="3.90.180.10">
    <property type="entry name" value="Medium-chain alcohol dehydrogenases, catalytic domain"/>
    <property type="match status" value="1"/>
</dbReference>
<dbReference type="Pfam" id="PF00107">
    <property type="entry name" value="ADH_zinc_N"/>
    <property type="match status" value="1"/>
</dbReference>
<accession>A0A8J7YI32</accession>